<gene>
    <name evidence="2" type="ORF">G4Y79_01230</name>
</gene>
<evidence type="ECO:0000259" key="1">
    <source>
        <dbReference type="Pfam" id="PF17762"/>
    </source>
</evidence>
<reference evidence="2 3" key="1">
    <citation type="submission" date="2020-02" db="EMBL/GenBank/DDBJ databases">
        <authorList>
            <person name="Zheng R.K."/>
            <person name="Sun C.M."/>
        </authorList>
    </citation>
    <scope>NUCLEOTIDE SEQUENCE [LARGE SCALE GENOMIC DNA]</scope>
    <source>
        <strain evidence="3">rifampicinis</strain>
    </source>
</reference>
<dbReference type="EMBL" id="CP062983">
    <property type="protein sequence ID" value="QPC83026.1"/>
    <property type="molecule type" value="Genomic_DNA"/>
</dbReference>
<dbReference type="Proteomes" id="UP000594468">
    <property type="component" value="Chromosome"/>
</dbReference>
<dbReference type="Gene3D" id="3.90.1530.30">
    <property type="match status" value="1"/>
</dbReference>
<dbReference type="PANTHER" id="PTHR33375:SF1">
    <property type="entry name" value="CHROMOSOME-PARTITIONING PROTEIN PARB-RELATED"/>
    <property type="match status" value="1"/>
</dbReference>
<feature type="domain" description="ParB/Spo0J HTH" evidence="1">
    <location>
        <begin position="269"/>
        <end position="325"/>
    </location>
</feature>
<protein>
    <submittedName>
        <fullName evidence="2">ParB N-terminal domain-containing protein</fullName>
    </submittedName>
</protein>
<dbReference type="PANTHER" id="PTHR33375">
    <property type="entry name" value="CHROMOSOME-PARTITIONING PROTEIN PARB-RELATED"/>
    <property type="match status" value="1"/>
</dbReference>
<accession>A0A7S8IEW9</accession>
<dbReference type="Gene3D" id="1.10.10.2830">
    <property type="match status" value="1"/>
</dbReference>
<dbReference type="SUPFAM" id="SSF110849">
    <property type="entry name" value="ParB/Sulfiredoxin"/>
    <property type="match status" value="1"/>
</dbReference>
<dbReference type="Pfam" id="PF17762">
    <property type="entry name" value="HTH_ParB"/>
    <property type="match status" value="1"/>
</dbReference>
<dbReference type="RefSeq" id="WP_195171095.1">
    <property type="nucleotide sequence ID" value="NZ_CP062983.1"/>
</dbReference>
<keyword evidence="3" id="KW-1185">Reference proteome</keyword>
<dbReference type="InterPro" id="IPR036086">
    <property type="entry name" value="ParB/Sulfiredoxin_sf"/>
</dbReference>
<name>A0A7S8IEW9_9CHLR</name>
<evidence type="ECO:0000313" key="2">
    <source>
        <dbReference type="EMBL" id="QPC83026.1"/>
    </source>
</evidence>
<proteinExistence type="predicted"/>
<evidence type="ECO:0000313" key="3">
    <source>
        <dbReference type="Proteomes" id="UP000594468"/>
    </source>
</evidence>
<dbReference type="KEGG" id="pmet:G4Y79_01230"/>
<dbReference type="SUPFAM" id="SSF109709">
    <property type="entry name" value="KorB DNA-binding domain-like"/>
    <property type="match status" value="1"/>
</dbReference>
<dbReference type="GO" id="GO:0007059">
    <property type="term" value="P:chromosome segregation"/>
    <property type="evidence" value="ECO:0007669"/>
    <property type="project" value="TreeGrafter"/>
</dbReference>
<dbReference type="AlphaFoldDB" id="A0A7S8IEW9"/>
<organism evidence="2 3">
    <name type="scientific">Phototrophicus methaneseepsis</name>
    <dbReference type="NCBI Taxonomy" id="2710758"/>
    <lineage>
        <taxon>Bacteria</taxon>
        <taxon>Bacillati</taxon>
        <taxon>Chloroflexota</taxon>
        <taxon>Candidatus Thermofontia</taxon>
        <taxon>Phototrophicales</taxon>
        <taxon>Phototrophicaceae</taxon>
        <taxon>Phototrophicus</taxon>
    </lineage>
</organism>
<dbReference type="InterPro" id="IPR041468">
    <property type="entry name" value="HTH_ParB/Spo0J"/>
</dbReference>
<dbReference type="GO" id="GO:0005694">
    <property type="term" value="C:chromosome"/>
    <property type="evidence" value="ECO:0007669"/>
    <property type="project" value="TreeGrafter"/>
</dbReference>
<sequence length="397" mass="45214">MAKKNDTDKLSELLASFNGDLLKEDAPQYFNDDSIRVERILLDMVRPDPIQPRRVLPEKIHLAFHENRLTPSQALREMVQVAQVAARQRGRPFSNLLELLPDPEREDEGDVKHTPEEELLRELVNLAVTIRNDGQVNPITVIDVTEGVTRLYRIETGERRYWSAWLLRDFLPGYEGDGMIDCIVVPADRSSVFRQAKENTARKGLSAIAMARQAALLLLTVNGYEIPAYAVNNDFYRQALELRIPRGTGEAIYSAMGGIDKRRFSQYKDLLKLGDEALELADRHNLDERTLRQIASLSYEDQVEMLQQIIQFDLTSRQVEAIVTQGIQETDKPSTDDLPSFATKFAKTFIRDVDKFNADLLWTAVFREQGDPHMTSAYLKRLAQMALSAANRYSDEG</sequence>
<dbReference type="InterPro" id="IPR050336">
    <property type="entry name" value="Chromosome_partition/occlusion"/>
</dbReference>